<dbReference type="InterPro" id="IPR022751">
    <property type="entry name" value="Alpha_mannosyltransferase"/>
</dbReference>
<dbReference type="OrthoDB" id="430354at2759"/>
<dbReference type="PANTHER" id="PTHR31392:SF1">
    <property type="entry name" value="ALPHA-1,3-MANNOSYLTRANSFERASE MNN1-RELATED"/>
    <property type="match status" value="1"/>
</dbReference>
<evidence type="ECO:0000313" key="13">
    <source>
        <dbReference type="Proteomes" id="UP000015100"/>
    </source>
</evidence>
<evidence type="ECO:0000256" key="10">
    <source>
        <dbReference type="SAM" id="MobiDB-lite"/>
    </source>
</evidence>
<feature type="compositionally biased region" description="Basic and acidic residues" evidence="10">
    <location>
        <begin position="7"/>
        <end position="20"/>
    </location>
</feature>
<comment type="similarity">
    <text evidence="2">Belongs to the MNN1/MNT family.</text>
</comment>
<name>S8BSC4_DACHA</name>
<evidence type="ECO:0000256" key="8">
    <source>
        <dbReference type="ARBA" id="ARBA00023136"/>
    </source>
</evidence>
<evidence type="ECO:0000313" key="12">
    <source>
        <dbReference type="EMBL" id="EPS38152.1"/>
    </source>
</evidence>
<keyword evidence="9" id="KW-0325">Glycoprotein</keyword>
<keyword evidence="3" id="KW-0328">Glycosyltransferase</keyword>
<keyword evidence="7 11" id="KW-1133">Transmembrane helix</keyword>
<evidence type="ECO:0000256" key="11">
    <source>
        <dbReference type="SAM" id="Phobius"/>
    </source>
</evidence>
<evidence type="ECO:0000256" key="1">
    <source>
        <dbReference type="ARBA" id="ARBA00004606"/>
    </source>
</evidence>
<comment type="caution">
    <text evidence="12">The sequence shown here is derived from an EMBL/GenBank/DDBJ whole genome shotgun (WGS) entry which is preliminary data.</text>
</comment>
<keyword evidence="6" id="KW-0735">Signal-anchor</keyword>
<keyword evidence="13" id="KW-1185">Reference proteome</keyword>
<evidence type="ECO:0000256" key="4">
    <source>
        <dbReference type="ARBA" id="ARBA00022679"/>
    </source>
</evidence>
<evidence type="ECO:0000256" key="6">
    <source>
        <dbReference type="ARBA" id="ARBA00022968"/>
    </source>
</evidence>
<dbReference type="EMBL" id="AQGS01000576">
    <property type="protein sequence ID" value="EPS38152.1"/>
    <property type="molecule type" value="Genomic_DNA"/>
</dbReference>
<keyword evidence="4" id="KW-0808">Transferase</keyword>
<dbReference type="Proteomes" id="UP000015100">
    <property type="component" value="Unassembled WGS sequence"/>
</dbReference>
<keyword evidence="5 11" id="KW-0812">Transmembrane</keyword>
<feature type="transmembrane region" description="Helical" evidence="11">
    <location>
        <begin position="30"/>
        <end position="48"/>
    </location>
</feature>
<protein>
    <recommendedName>
        <fullName evidence="14">Alpha-1,3-mannosyltransferase</fullName>
    </recommendedName>
</protein>
<dbReference type="eggNOG" id="ENOG502RZ48">
    <property type="taxonomic scope" value="Eukaryota"/>
</dbReference>
<reference evidence="12 13" key="1">
    <citation type="journal article" date="2013" name="PLoS Genet.">
        <title>Genomic mechanisms accounting for the adaptation to parasitism in nematode-trapping fungi.</title>
        <authorList>
            <person name="Meerupati T."/>
            <person name="Andersson K.M."/>
            <person name="Friman E."/>
            <person name="Kumar D."/>
            <person name="Tunlid A."/>
            <person name="Ahren D."/>
        </authorList>
    </citation>
    <scope>NUCLEOTIDE SEQUENCE [LARGE SCALE GENOMIC DNA]</scope>
    <source>
        <strain evidence="12 13">CBS 200.50</strain>
    </source>
</reference>
<comment type="subcellular location">
    <subcellularLocation>
        <location evidence="1">Membrane</location>
        <topology evidence="1">Single-pass type II membrane protein</topology>
    </subcellularLocation>
</comment>
<dbReference type="GO" id="GO:0000033">
    <property type="term" value="F:alpha-1,3-mannosyltransferase activity"/>
    <property type="evidence" value="ECO:0007669"/>
    <property type="project" value="TreeGrafter"/>
</dbReference>
<evidence type="ECO:0000256" key="9">
    <source>
        <dbReference type="ARBA" id="ARBA00023180"/>
    </source>
</evidence>
<evidence type="ECO:0000256" key="7">
    <source>
        <dbReference type="ARBA" id="ARBA00022989"/>
    </source>
</evidence>
<dbReference type="SUPFAM" id="SSF53448">
    <property type="entry name" value="Nucleotide-diphospho-sugar transferases"/>
    <property type="match status" value="1"/>
</dbReference>
<dbReference type="GO" id="GO:0005794">
    <property type="term" value="C:Golgi apparatus"/>
    <property type="evidence" value="ECO:0007669"/>
    <property type="project" value="TreeGrafter"/>
</dbReference>
<sequence>MISGKSTFRESPRKEGRCHTPDYLRRRRNLILKTVAIFFTFILALRYITSHLSSGVTKTTFESVRYNGSTVGSADESPKSNLPIKEASTLEMTIQTQRPLSDDRELKEALHQVFKLLPSKSGMKNLLSPIQGTGEVKLRETGIRAKKFKSLFEAWEKLHLVAEARDEVSFRTDIIQELIQNTPSKHIAITIDRYERYRIFLEEFAALLFPYIITGSDASDSTSLDAQMSLHAKIHKGGRGIVLSGGNRQAPFLLTSIPSLRNLGCNLPIEIMYLGDGDLSPENRAKLEKLDGVVTRDIKVRDEGWKLAGWAGKPFAILLSSFREVIFIDADSLFFKNPEVLFEDQSYKRTGALFFKDRVLFPENKQKWLKQILPEPISQSVKDSRFWAGTSGHMQESGVVVVDKWRHFVSMLMVTRMNGPDRDGDKSKGIKGIYDMVYGDKETFWLGWELVGDLDYAFHQGDVGVMGQLTKQDPKQAQHFEICAPQLLHLDVEGNPLWFNGWILMNKFEEDVAKRQAGTFTNYIREKPTSKHQWQLKHNNNACLAADSSFMFTPAEKGALEFIMTEAKATGAYKK</sequence>
<accession>S8BSC4</accession>
<dbReference type="STRING" id="1284197.S8BSC4"/>
<dbReference type="Pfam" id="PF11051">
    <property type="entry name" value="Mannosyl_trans3"/>
    <property type="match status" value="1"/>
</dbReference>
<organism evidence="12 13">
    <name type="scientific">Dactylellina haptotyla (strain CBS 200.50)</name>
    <name type="common">Nematode-trapping fungus</name>
    <name type="synonym">Monacrosporium haptotylum</name>
    <dbReference type="NCBI Taxonomy" id="1284197"/>
    <lineage>
        <taxon>Eukaryota</taxon>
        <taxon>Fungi</taxon>
        <taxon>Dikarya</taxon>
        <taxon>Ascomycota</taxon>
        <taxon>Pezizomycotina</taxon>
        <taxon>Orbiliomycetes</taxon>
        <taxon>Orbiliales</taxon>
        <taxon>Orbiliaceae</taxon>
        <taxon>Dactylellina</taxon>
    </lineage>
</organism>
<reference evidence="13" key="2">
    <citation type="submission" date="2013-04" db="EMBL/GenBank/DDBJ databases">
        <title>Genomic mechanisms accounting for the adaptation to parasitism in nematode-trapping fungi.</title>
        <authorList>
            <person name="Ahren D.G."/>
        </authorList>
    </citation>
    <scope>NUCLEOTIDE SEQUENCE [LARGE SCALE GENOMIC DNA]</scope>
    <source>
        <strain evidence="13">CBS 200.50</strain>
    </source>
</reference>
<dbReference type="InterPro" id="IPR029044">
    <property type="entry name" value="Nucleotide-diphossugar_trans"/>
</dbReference>
<gene>
    <name evidence="12" type="ORF">H072_8154</name>
</gene>
<evidence type="ECO:0000256" key="5">
    <source>
        <dbReference type="ARBA" id="ARBA00022692"/>
    </source>
</evidence>
<evidence type="ECO:0000256" key="3">
    <source>
        <dbReference type="ARBA" id="ARBA00022676"/>
    </source>
</evidence>
<dbReference type="GO" id="GO:0016020">
    <property type="term" value="C:membrane"/>
    <property type="evidence" value="ECO:0007669"/>
    <property type="project" value="UniProtKB-SubCell"/>
</dbReference>
<evidence type="ECO:0008006" key="14">
    <source>
        <dbReference type="Google" id="ProtNLM"/>
    </source>
</evidence>
<dbReference type="Gene3D" id="3.90.550.10">
    <property type="entry name" value="Spore Coat Polysaccharide Biosynthesis Protein SpsA, Chain A"/>
    <property type="match status" value="1"/>
</dbReference>
<feature type="region of interest" description="Disordered" evidence="10">
    <location>
        <begin position="1"/>
        <end position="20"/>
    </location>
</feature>
<dbReference type="GO" id="GO:0006493">
    <property type="term" value="P:protein O-linked glycosylation"/>
    <property type="evidence" value="ECO:0007669"/>
    <property type="project" value="TreeGrafter"/>
</dbReference>
<dbReference type="AlphaFoldDB" id="S8BSC4"/>
<proteinExistence type="inferred from homology"/>
<dbReference type="HOGENOM" id="CLU_021103_0_0_1"/>
<dbReference type="PANTHER" id="PTHR31392">
    <property type="entry name" value="ALPHA-1,3-MANNOSYLTRANSFERASE MNN1-RELATED"/>
    <property type="match status" value="1"/>
</dbReference>
<keyword evidence="8 11" id="KW-0472">Membrane</keyword>
<evidence type="ECO:0000256" key="2">
    <source>
        <dbReference type="ARBA" id="ARBA00009105"/>
    </source>
</evidence>